<reference evidence="2" key="1">
    <citation type="submission" date="2020-11" db="EMBL/GenBank/DDBJ databases">
        <title>Connecting structure to function with the recovery of over 1000 high-quality activated sludge metagenome-assembled genomes encoding full-length rRNA genes using long-read sequencing.</title>
        <authorList>
            <person name="Singleton C.M."/>
            <person name="Petriglieri F."/>
            <person name="Kristensen J.M."/>
            <person name="Kirkegaard R.H."/>
            <person name="Michaelsen T.Y."/>
            <person name="Andersen M.H."/>
            <person name="Karst S.M."/>
            <person name="Dueholm M.S."/>
            <person name="Nielsen P.H."/>
            <person name="Albertsen M."/>
        </authorList>
    </citation>
    <scope>NUCLEOTIDE SEQUENCE</scope>
    <source>
        <strain evidence="2">Fred_18-Q3-R57-64_BAT3C.431</strain>
    </source>
</reference>
<dbReference type="InterPro" id="IPR001763">
    <property type="entry name" value="Rhodanese-like_dom"/>
</dbReference>
<dbReference type="CDD" id="cd00158">
    <property type="entry name" value="RHOD"/>
    <property type="match status" value="1"/>
</dbReference>
<organism evidence="2">
    <name type="scientific">Candidatus Iainarchaeum sp</name>
    <dbReference type="NCBI Taxonomy" id="3101447"/>
    <lineage>
        <taxon>Archaea</taxon>
        <taxon>Candidatus Iainarchaeota</taxon>
        <taxon>Candidatus Iainarchaeia</taxon>
        <taxon>Candidatus Iainarchaeales</taxon>
        <taxon>Candidatus Iainarchaeaceae</taxon>
        <taxon>Candidatus Iainarchaeum</taxon>
    </lineage>
</organism>
<dbReference type="Pfam" id="PF00581">
    <property type="entry name" value="Rhodanese"/>
    <property type="match status" value="1"/>
</dbReference>
<feature type="domain" description="Rhodanese" evidence="1">
    <location>
        <begin position="24"/>
        <end position="113"/>
    </location>
</feature>
<proteinExistence type="predicted"/>
<dbReference type="Gene3D" id="3.40.250.10">
    <property type="entry name" value="Rhodanese-like domain"/>
    <property type="match status" value="1"/>
</dbReference>
<dbReference type="PANTHER" id="PTHR43031">
    <property type="entry name" value="FAD-DEPENDENT OXIDOREDUCTASE"/>
    <property type="match status" value="1"/>
</dbReference>
<dbReference type="AlphaFoldDB" id="A0A7T9DJ85"/>
<accession>A0A7T9DJ85</accession>
<dbReference type="EMBL" id="CP064981">
    <property type="protein sequence ID" value="QQR92324.1"/>
    <property type="molecule type" value="Genomic_DNA"/>
</dbReference>
<gene>
    <name evidence="2" type="ORF">IPJ89_04175</name>
</gene>
<dbReference type="PANTHER" id="PTHR43031:SF1">
    <property type="entry name" value="PYRIDINE NUCLEOTIDE-DISULPHIDE OXIDOREDUCTASE"/>
    <property type="match status" value="1"/>
</dbReference>
<dbReference type="Proteomes" id="UP000596004">
    <property type="component" value="Chromosome"/>
</dbReference>
<dbReference type="InterPro" id="IPR050229">
    <property type="entry name" value="GlpE_sulfurtransferase"/>
</dbReference>
<evidence type="ECO:0000259" key="1">
    <source>
        <dbReference type="PROSITE" id="PS50206"/>
    </source>
</evidence>
<sequence>MVAAKDGFQSMHLNPEQALALLQSDPHAMMVDVREPWEWEQEHIAHSISLPLSTAKPSDFDRFGKEHPLLVLCAHGNRSVGVTQFLRERGFAHAQNMSGGISVISPALRGQLGKLLEGRKTHA</sequence>
<evidence type="ECO:0000313" key="2">
    <source>
        <dbReference type="EMBL" id="QQR92324.1"/>
    </source>
</evidence>
<dbReference type="SUPFAM" id="SSF52821">
    <property type="entry name" value="Rhodanese/Cell cycle control phosphatase"/>
    <property type="match status" value="1"/>
</dbReference>
<dbReference type="PROSITE" id="PS50206">
    <property type="entry name" value="RHODANESE_3"/>
    <property type="match status" value="1"/>
</dbReference>
<name>A0A7T9DJ85_9ARCH</name>
<dbReference type="InterPro" id="IPR036873">
    <property type="entry name" value="Rhodanese-like_dom_sf"/>
</dbReference>
<protein>
    <submittedName>
        <fullName evidence="2">Rhodanese-like domain-containing protein</fullName>
    </submittedName>
</protein>
<dbReference type="SMART" id="SM00450">
    <property type="entry name" value="RHOD"/>
    <property type="match status" value="1"/>
</dbReference>